<dbReference type="RefSeq" id="WP_185275339.1">
    <property type="nucleotide sequence ID" value="NZ_CP043641.1"/>
</dbReference>
<accession>A0A7G6YBK7</accession>
<feature type="transmembrane region" description="Helical" evidence="2">
    <location>
        <begin position="49"/>
        <end position="71"/>
    </location>
</feature>
<dbReference type="EMBL" id="CP043641">
    <property type="protein sequence ID" value="QNE35872.1"/>
    <property type="molecule type" value="Genomic_DNA"/>
</dbReference>
<evidence type="ECO:0000313" key="4">
    <source>
        <dbReference type="Proteomes" id="UP000515511"/>
    </source>
</evidence>
<protein>
    <submittedName>
        <fullName evidence="3">Uncharacterized protein</fullName>
    </submittedName>
</protein>
<evidence type="ECO:0000256" key="2">
    <source>
        <dbReference type="SAM" id="Phobius"/>
    </source>
</evidence>
<organism evidence="3 4">
    <name type="scientific">Leifsonia shinshuensis</name>
    <dbReference type="NCBI Taxonomy" id="150026"/>
    <lineage>
        <taxon>Bacteria</taxon>
        <taxon>Bacillati</taxon>
        <taxon>Actinomycetota</taxon>
        <taxon>Actinomycetes</taxon>
        <taxon>Micrococcales</taxon>
        <taxon>Microbacteriaceae</taxon>
        <taxon>Leifsonia</taxon>
    </lineage>
</organism>
<dbReference type="Proteomes" id="UP000515511">
    <property type="component" value="Chromosome"/>
</dbReference>
<feature type="region of interest" description="Disordered" evidence="1">
    <location>
        <begin position="420"/>
        <end position="454"/>
    </location>
</feature>
<dbReference type="AlphaFoldDB" id="A0A7G6YBK7"/>
<feature type="transmembrane region" description="Helical" evidence="2">
    <location>
        <begin position="135"/>
        <end position="153"/>
    </location>
</feature>
<keyword evidence="2" id="KW-0812">Transmembrane</keyword>
<feature type="transmembrane region" description="Helical" evidence="2">
    <location>
        <begin position="109"/>
        <end position="129"/>
    </location>
</feature>
<sequence length="454" mass="50480">MDMELTSRELATVILAAVFLIVAVLVNNDRAGLGKLGATAMKLLFHPKVWPVFLGFFLYSSTVIWFAHVWHLWAFDLLKDTIIIVLFTGIPLVMSVFDDRSGGSLIVRLIKQVIGIGALLLAYINLASFPLWGELIFQSAVAVLLLLVTFGEAGPDATHSGVARFAQITLGLVILGVFVYTTYVITEFSTLNWDEEGRAFLLSIWLPIMFLPAVYPLAYAGACEVALTRIALQNNREKPPALVRLAVIVGLRFSLRYANGLTDRWPATVAETWTYRSAAQVMSEFREAARAGARGRKNYAEQVKRMTGVSGRDADGLWLDRREFEGTKEVLRNLGFTQMSYAGDHKNRYRPDMEPLMCGWGWDKLPAAPGIQTSTSKDRRTWAAWRRTAGGYFFGVGGRTDNIYQLWLYDGVDAPAGFPQAGASGWETDTESLSLEWQKDDNPPPEVLAPRGVR</sequence>
<keyword evidence="2" id="KW-0472">Membrane</keyword>
<evidence type="ECO:0000256" key="1">
    <source>
        <dbReference type="SAM" id="MobiDB-lite"/>
    </source>
</evidence>
<evidence type="ECO:0000313" key="3">
    <source>
        <dbReference type="EMBL" id="QNE35872.1"/>
    </source>
</evidence>
<reference evidence="4" key="1">
    <citation type="submission" date="2019-09" db="EMBL/GenBank/DDBJ databases">
        <title>Antimicrobial potential of Antarctic Bacteria.</title>
        <authorList>
            <person name="Benaud N."/>
            <person name="Edwards R.J."/>
            <person name="Ferrari B.C."/>
        </authorList>
    </citation>
    <scope>NUCLEOTIDE SEQUENCE [LARGE SCALE GENOMIC DNA]</scope>
    <source>
        <strain evidence="4">INR9</strain>
    </source>
</reference>
<name>A0A7G6YBK7_9MICO</name>
<feature type="transmembrane region" description="Helical" evidence="2">
    <location>
        <begin position="12"/>
        <end position="28"/>
    </location>
</feature>
<feature type="transmembrane region" description="Helical" evidence="2">
    <location>
        <begin position="165"/>
        <end position="186"/>
    </location>
</feature>
<gene>
    <name evidence="3" type="ORF">F1C12_12540</name>
</gene>
<dbReference type="KEGG" id="lse:F1C12_12540"/>
<proteinExistence type="predicted"/>
<keyword evidence="2" id="KW-1133">Transmembrane helix</keyword>
<feature type="transmembrane region" description="Helical" evidence="2">
    <location>
        <begin position="198"/>
        <end position="220"/>
    </location>
</feature>
<feature type="transmembrane region" description="Helical" evidence="2">
    <location>
        <begin position="77"/>
        <end position="97"/>
    </location>
</feature>